<sequence>MPASSKETGIDIHRAADRGTFRDVCKYVEIGGDVNARDKSQWTPLHRCARKGHTDACKFLLQHGADVTLKTMELWTPLHCACVGGHPAVVKELVSATPSPALQSKTRLGQTPLYLAAYWGHLHSVRELLAAGADTTLKDAHGRAPGEDFHETVATPLKVAVGAALRAANPIVMSSPSVSQDEVGELKRRVKKLEDAVAALQAERFGATLASLGPAPTDPLSNPMVALAPPATVSAVTAAGLVAPAPANGGGLLTGAEDAKRRKV</sequence>
<dbReference type="InterPro" id="IPR002110">
    <property type="entry name" value="Ankyrin_rpt"/>
</dbReference>
<dbReference type="Pfam" id="PF00023">
    <property type="entry name" value="Ank"/>
    <property type="match status" value="1"/>
</dbReference>
<dbReference type="Gene3D" id="1.25.40.20">
    <property type="entry name" value="Ankyrin repeat-containing domain"/>
    <property type="match status" value="1"/>
</dbReference>
<dbReference type="EMBL" id="FN649740">
    <property type="protein sequence ID" value="CBN74755.1"/>
    <property type="molecule type" value="Genomic_DNA"/>
</dbReference>
<proteinExistence type="predicted"/>
<gene>
    <name evidence="4" type="ORF">Esi_0041_0095</name>
</gene>
<evidence type="ECO:0000313" key="4">
    <source>
        <dbReference type="EMBL" id="CBN74755.1"/>
    </source>
</evidence>
<feature type="repeat" description="ANK" evidence="3">
    <location>
        <begin position="40"/>
        <end position="72"/>
    </location>
</feature>
<dbReference type="PANTHER" id="PTHR24171:SF8">
    <property type="entry name" value="BRCA1-ASSOCIATED RING DOMAIN PROTEIN 1"/>
    <property type="match status" value="1"/>
</dbReference>
<dbReference type="SMART" id="SM00248">
    <property type="entry name" value="ANK"/>
    <property type="match status" value="3"/>
</dbReference>
<dbReference type="Pfam" id="PF12796">
    <property type="entry name" value="Ank_2"/>
    <property type="match status" value="1"/>
</dbReference>
<evidence type="ECO:0000313" key="5">
    <source>
        <dbReference type="Proteomes" id="UP000002630"/>
    </source>
</evidence>
<dbReference type="GO" id="GO:0085020">
    <property type="term" value="P:protein K6-linked ubiquitination"/>
    <property type="evidence" value="ECO:0007669"/>
    <property type="project" value="TreeGrafter"/>
</dbReference>
<dbReference type="InterPro" id="IPR036770">
    <property type="entry name" value="Ankyrin_rpt-contain_sf"/>
</dbReference>
<evidence type="ECO:0000256" key="2">
    <source>
        <dbReference type="ARBA" id="ARBA00023043"/>
    </source>
</evidence>
<dbReference type="PANTHER" id="PTHR24171">
    <property type="entry name" value="ANKYRIN REPEAT DOMAIN-CONTAINING PROTEIN 39-RELATED"/>
    <property type="match status" value="1"/>
</dbReference>
<dbReference type="InParanoid" id="D8LMV4"/>
<accession>D8LMV4</accession>
<reference evidence="4 5" key="1">
    <citation type="journal article" date="2010" name="Nature">
        <title>The Ectocarpus genome and the independent evolution of multicellularity in brown algae.</title>
        <authorList>
            <person name="Cock J.M."/>
            <person name="Sterck L."/>
            <person name="Rouze P."/>
            <person name="Scornet D."/>
            <person name="Allen A.E."/>
            <person name="Amoutzias G."/>
            <person name="Anthouard V."/>
            <person name="Artiguenave F."/>
            <person name="Aury J.M."/>
            <person name="Badger J.H."/>
            <person name="Beszteri B."/>
            <person name="Billiau K."/>
            <person name="Bonnet E."/>
            <person name="Bothwell J.H."/>
            <person name="Bowler C."/>
            <person name="Boyen C."/>
            <person name="Brownlee C."/>
            <person name="Carrano C.J."/>
            <person name="Charrier B."/>
            <person name="Cho G.Y."/>
            <person name="Coelho S.M."/>
            <person name="Collen J."/>
            <person name="Corre E."/>
            <person name="Da Silva C."/>
            <person name="Delage L."/>
            <person name="Delaroque N."/>
            <person name="Dittami S.M."/>
            <person name="Doulbeau S."/>
            <person name="Elias M."/>
            <person name="Farnham G."/>
            <person name="Gachon C.M."/>
            <person name="Gschloessl B."/>
            <person name="Heesch S."/>
            <person name="Jabbari K."/>
            <person name="Jubin C."/>
            <person name="Kawai H."/>
            <person name="Kimura K."/>
            <person name="Kloareg B."/>
            <person name="Kupper F.C."/>
            <person name="Lang D."/>
            <person name="Le Bail A."/>
            <person name="Leblanc C."/>
            <person name="Lerouge P."/>
            <person name="Lohr M."/>
            <person name="Lopez P.J."/>
            <person name="Martens C."/>
            <person name="Maumus F."/>
            <person name="Michel G."/>
            <person name="Miranda-Saavedra D."/>
            <person name="Morales J."/>
            <person name="Moreau H."/>
            <person name="Motomura T."/>
            <person name="Nagasato C."/>
            <person name="Napoli C.A."/>
            <person name="Nelson D.R."/>
            <person name="Nyvall-Collen P."/>
            <person name="Peters A.F."/>
            <person name="Pommier C."/>
            <person name="Potin P."/>
            <person name="Poulain J."/>
            <person name="Quesneville H."/>
            <person name="Read B."/>
            <person name="Rensing S.A."/>
            <person name="Ritter A."/>
            <person name="Rousvoal S."/>
            <person name="Samanta M."/>
            <person name="Samson G."/>
            <person name="Schroeder D.C."/>
            <person name="Segurens B."/>
            <person name="Strittmatter M."/>
            <person name="Tonon T."/>
            <person name="Tregear J.W."/>
            <person name="Valentin K."/>
            <person name="von Dassow P."/>
            <person name="Yamagishi T."/>
            <person name="Van de Peer Y."/>
            <person name="Wincker P."/>
        </authorList>
    </citation>
    <scope>NUCLEOTIDE SEQUENCE [LARGE SCALE GENOMIC DNA]</scope>
    <source>
        <strain evidence="5">Ec32 / CCAP1310/4</strain>
    </source>
</reference>
<evidence type="ECO:0000256" key="1">
    <source>
        <dbReference type="ARBA" id="ARBA00022737"/>
    </source>
</evidence>
<dbReference type="PROSITE" id="PS50088">
    <property type="entry name" value="ANK_REPEAT"/>
    <property type="match status" value="2"/>
</dbReference>
<name>D8LMV4_ECTSI</name>
<feature type="repeat" description="ANK" evidence="3">
    <location>
        <begin position="108"/>
        <end position="140"/>
    </location>
</feature>
<keyword evidence="2 3" id="KW-0040">ANK repeat</keyword>
<protein>
    <submittedName>
        <fullName evidence="4">Ankyrin repeat protein</fullName>
    </submittedName>
</protein>
<dbReference type="OrthoDB" id="116797at2759"/>
<dbReference type="PROSITE" id="PS50297">
    <property type="entry name" value="ANK_REP_REGION"/>
    <property type="match status" value="2"/>
</dbReference>
<keyword evidence="1" id="KW-0677">Repeat</keyword>
<dbReference type="EMBL" id="FN648608">
    <property type="protein sequence ID" value="CBN74755.1"/>
    <property type="molecule type" value="Genomic_DNA"/>
</dbReference>
<evidence type="ECO:0000256" key="3">
    <source>
        <dbReference type="PROSITE-ProRule" id="PRU00023"/>
    </source>
</evidence>
<dbReference type="GO" id="GO:0004842">
    <property type="term" value="F:ubiquitin-protein transferase activity"/>
    <property type="evidence" value="ECO:0007669"/>
    <property type="project" value="TreeGrafter"/>
</dbReference>
<keyword evidence="5" id="KW-1185">Reference proteome</keyword>
<dbReference type="STRING" id="2880.D8LMV4"/>
<organism evidence="4 5">
    <name type="scientific">Ectocarpus siliculosus</name>
    <name type="common">Brown alga</name>
    <name type="synonym">Conferva siliculosa</name>
    <dbReference type="NCBI Taxonomy" id="2880"/>
    <lineage>
        <taxon>Eukaryota</taxon>
        <taxon>Sar</taxon>
        <taxon>Stramenopiles</taxon>
        <taxon>Ochrophyta</taxon>
        <taxon>PX clade</taxon>
        <taxon>Phaeophyceae</taxon>
        <taxon>Ectocarpales</taxon>
        <taxon>Ectocarpaceae</taxon>
        <taxon>Ectocarpus</taxon>
    </lineage>
</organism>
<dbReference type="Proteomes" id="UP000002630">
    <property type="component" value="Linkage Group LG15"/>
</dbReference>
<dbReference type="AlphaFoldDB" id="D8LMV4"/>
<dbReference type="eggNOG" id="KOG4177">
    <property type="taxonomic scope" value="Eukaryota"/>
</dbReference>
<dbReference type="SUPFAM" id="SSF48403">
    <property type="entry name" value="Ankyrin repeat"/>
    <property type="match status" value="1"/>
</dbReference>